<dbReference type="EMBL" id="U18329">
    <property type="protein sequence ID" value="AAA93007.1"/>
    <property type="molecule type" value="mRNA"/>
</dbReference>
<proteinExistence type="evidence at transcript level"/>
<dbReference type="SUPFAM" id="SSF52540">
    <property type="entry name" value="P-loop containing nucleoside triphosphate hydrolases"/>
    <property type="match status" value="1"/>
</dbReference>
<dbReference type="Pfam" id="PF08477">
    <property type="entry name" value="Roc"/>
    <property type="match status" value="1"/>
</dbReference>
<dbReference type="VEuPathDB" id="TriTrypDB:Tb1125.11.4570"/>
<dbReference type="AlphaFoldDB" id="Q26691"/>
<dbReference type="InterPro" id="IPR027417">
    <property type="entry name" value="P-loop_NTPase"/>
</dbReference>
<organism evidence="1">
    <name type="scientific">Trypanosoma brucei</name>
    <dbReference type="NCBI Taxonomy" id="5691"/>
    <lineage>
        <taxon>Eukaryota</taxon>
        <taxon>Discoba</taxon>
        <taxon>Euglenozoa</taxon>
        <taxon>Kinetoplastea</taxon>
        <taxon>Metakinetoplastina</taxon>
        <taxon>Trypanosomatida</taxon>
        <taxon>Trypanosomatidae</taxon>
        <taxon>Trypanosoma</taxon>
    </lineage>
</organism>
<dbReference type="VEuPathDB" id="TriTrypDB:Tbg972.11.5230"/>
<dbReference type="Gene3D" id="3.40.50.300">
    <property type="entry name" value="P-loop containing nucleotide triphosphate hydrolases"/>
    <property type="match status" value="1"/>
</dbReference>
<evidence type="ECO:0000313" key="1">
    <source>
        <dbReference type="EMBL" id="AAA93007.1"/>
    </source>
</evidence>
<dbReference type="PROSITE" id="PS51419">
    <property type="entry name" value="RAB"/>
    <property type="match status" value="1"/>
</dbReference>
<protein>
    <submittedName>
        <fullName evidence="1">Small GTP-binding protein</fullName>
    </submittedName>
</protein>
<reference evidence="1" key="1">
    <citation type="journal article" date="1995" name="Exp. Parasitol.">
        <title>Trypanosoma brucei: molecular cloning of homologues of small GTP-binding proteins involved in vesicle trafficking.</title>
        <authorList>
            <person name="Field M.C."/>
            <person name="Boothroyd J.C."/>
        </authorList>
    </citation>
    <scope>NUCLEOTIDE SEQUENCE</scope>
    <source>
        <strain evidence="1">427</strain>
    </source>
</reference>
<dbReference type="VEuPathDB" id="TriTrypDB:Tb927.11.4570"/>
<name>Q26691_9TRYP</name>
<accession>Q26691</accession>
<dbReference type="VEuPathDB" id="TriTrypDB:Tb427_110050800"/>
<sequence length="60" mass="6519">MSVKTLAAPTKKYKIVLVGDSGVDNSSLVQRLAKNEWCDNQNSTVGASFLRYVCTVGIQL</sequence>
<dbReference type="PRINTS" id="PR00449">
    <property type="entry name" value="RASTRNSFRMNG"/>
</dbReference>